<dbReference type="GO" id="GO:0005524">
    <property type="term" value="F:ATP binding"/>
    <property type="evidence" value="ECO:0007669"/>
    <property type="project" value="UniProtKB-KW"/>
</dbReference>
<dbReference type="InterPro" id="IPR027417">
    <property type="entry name" value="P-loop_NTPase"/>
</dbReference>
<evidence type="ECO:0000313" key="5">
    <source>
        <dbReference type="EMBL" id="OTG22566.1"/>
    </source>
</evidence>
<feature type="domain" description="Helicase ATP-binding" evidence="4">
    <location>
        <begin position="151"/>
        <end position="273"/>
    </location>
</feature>
<name>A0A251UI67_HELAN</name>
<dbReference type="AlphaFoldDB" id="A0A251UI67"/>
<dbReference type="GO" id="GO:0003677">
    <property type="term" value="F:DNA binding"/>
    <property type="evidence" value="ECO:0007669"/>
    <property type="project" value="InterPro"/>
</dbReference>
<evidence type="ECO:0000259" key="4">
    <source>
        <dbReference type="PROSITE" id="PS51192"/>
    </source>
</evidence>
<dbReference type="Proteomes" id="UP000215914">
    <property type="component" value="Chromosome 6"/>
</dbReference>
<evidence type="ECO:0000259" key="3">
    <source>
        <dbReference type="PROSITE" id="PS50137"/>
    </source>
</evidence>
<dbReference type="PANTHER" id="PTHR14074:SF16">
    <property type="entry name" value="ANTIVIRAL INNATE IMMUNE RESPONSE RECEPTOR RIG-I"/>
    <property type="match status" value="1"/>
</dbReference>
<dbReference type="Gene3D" id="3.40.50.300">
    <property type="entry name" value="P-loop containing nucleotide triphosphate hydrolases"/>
    <property type="match status" value="2"/>
</dbReference>
<dbReference type="Pfam" id="PF00035">
    <property type="entry name" value="dsrm"/>
    <property type="match status" value="1"/>
</dbReference>
<feature type="domain" description="DRBM" evidence="3">
    <location>
        <begin position="18"/>
        <end position="81"/>
    </location>
</feature>
<accession>A0A251UI67</accession>
<dbReference type="GO" id="GO:0003723">
    <property type="term" value="F:RNA binding"/>
    <property type="evidence" value="ECO:0000318"/>
    <property type="project" value="GO_Central"/>
</dbReference>
<dbReference type="Gene3D" id="3.30.160.20">
    <property type="match status" value="2"/>
</dbReference>
<dbReference type="SMART" id="SM00358">
    <property type="entry name" value="DSRM"/>
    <property type="match status" value="2"/>
</dbReference>
<dbReference type="GO" id="GO:0005737">
    <property type="term" value="C:cytoplasm"/>
    <property type="evidence" value="ECO:0000318"/>
    <property type="project" value="GO_Central"/>
</dbReference>
<gene>
    <name evidence="5" type="ORF">HannXRQ_Chr06g0172941</name>
</gene>
<keyword evidence="5" id="KW-0067">ATP-binding</keyword>
<feature type="coiled-coil region" evidence="2">
    <location>
        <begin position="74"/>
        <end position="101"/>
    </location>
</feature>
<dbReference type="EMBL" id="CM007895">
    <property type="protein sequence ID" value="OTG22566.1"/>
    <property type="molecule type" value="Genomic_DNA"/>
</dbReference>
<dbReference type="InParanoid" id="A0A251UI67"/>
<protein>
    <submittedName>
        <fullName evidence="5">Putative helicase superfamily 1/2, ATP-binding domain-containing protein</fullName>
    </submittedName>
</protein>
<keyword evidence="5" id="KW-0547">Nucleotide-binding</keyword>
<keyword evidence="6" id="KW-1185">Reference proteome</keyword>
<dbReference type="STRING" id="4232.A0A251UI67"/>
<keyword evidence="1" id="KW-0694">RNA-binding</keyword>
<keyword evidence="5" id="KW-0378">Hydrolase</keyword>
<reference evidence="6" key="1">
    <citation type="journal article" date="2017" name="Nature">
        <title>The sunflower genome provides insights into oil metabolism, flowering and Asterid evolution.</title>
        <authorList>
            <person name="Badouin H."/>
            <person name="Gouzy J."/>
            <person name="Grassa C.J."/>
            <person name="Murat F."/>
            <person name="Staton S.E."/>
            <person name="Cottret L."/>
            <person name="Lelandais-Briere C."/>
            <person name="Owens G.L."/>
            <person name="Carrere S."/>
            <person name="Mayjonade B."/>
            <person name="Legrand L."/>
            <person name="Gill N."/>
            <person name="Kane N.C."/>
            <person name="Bowers J.E."/>
            <person name="Hubner S."/>
            <person name="Bellec A."/>
            <person name="Berard A."/>
            <person name="Berges H."/>
            <person name="Blanchet N."/>
            <person name="Boniface M.C."/>
            <person name="Brunel D."/>
            <person name="Catrice O."/>
            <person name="Chaidir N."/>
            <person name="Claudel C."/>
            <person name="Donnadieu C."/>
            <person name="Faraut T."/>
            <person name="Fievet G."/>
            <person name="Helmstetter N."/>
            <person name="King M."/>
            <person name="Knapp S.J."/>
            <person name="Lai Z."/>
            <person name="Le Paslier M.C."/>
            <person name="Lippi Y."/>
            <person name="Lorenzon L."/>
            <person name="Mandel J.R."/>
            <person name="Marage G."/>
            <person name="Marchand G."/>
            <person name="Marquand E."/>
            <person name="Bret-Mestries E."/>
            <person name="Morien E."/>
            <person name="Nambeesan S."/>
            <person name="Nguyen T."/>
            <person name="Pegot-Espagnet P."/>
            <person name="Pouilly N."/>
            <person name="Raftis F."/>
            <person name="Sallet E."/>
            <person name="Schiex T."/>
            <person name="Thomas J."/>
            <person name="Vandecasteele C."/>
            <person name="Vares D."/>
            <person name="Vear F."/>
            <person name="Vautrin S."/>
            <person name="Crespi M."/>
            <person name="Mangin B."/>
            <person name="Burke J.M."/>
            <person name="Salse J."/>
            <person name="Munos S."/>
            <person name="Vincourt P."/>
            <person name="Rieseberg L.H."/>
            <person name="Langlade N.B."/>
        </authorList>
    </citation>
    <scope>NUCLEOTIDE SEQUENCE [LARGE SCALE GENOMIC DNA]</scope>
    <source>
        <strain evidence="6">cv. SF193</strain>
    </source>
</reference>
<proteinExistence type="predicted"/>
<dbReference type="PANTHER" id="PTHR14074">
    <property type="entry name" value="HELICASE WITH DEATH DOMAIN-RELATED"/>
    <property type="match status" value="1"/>
</dbReference>
<organism evidence="5 6">
    <name type="scientific">Helianthus annuus</name>
    <name type="common">Common sunflower</name>
    <dbReference type="NCBI Taxonomy" id="4232"/>
    <lineage>
        <taxon>Eukaryota</taxon>
        <taxon>Viridiplantae</taxon>
        <taxon>Streptophyta</taxon>
        <taxon>Embryophyta</taxon>
        <taxon>Tracheophyta</taxon>
        <taxon>Spermatophyta</taxon>
        <taxon>Magnoliopsida</taxon>
        <taxon>eudicotyledons</taxon>
        <taxon>Gunneridae</taxon>
        <taxon>Pentapetalae</taxon>
        <taxon>asterids</taxon>
        <taxon>campanulids</taxon>
        <taxon>Asterales</taxon>
        <taxon>Asteraceae</taxon>
        <taxon>Asteroideae</taxon>
        <taxon>Heliantheae alliance</taxon>
        <taxon>Heliantheae</taxon>
        <taxon>Helianthus</taxon>
    </lineage>
</organism>
<dbReference type="GO" id="GO:0030422">
    <property type="term" value="P:siRNA processing"/>
    <property type="evidence" value="ECO:0000318"/>
    <property type="project" value="GO_Central"/>
</dbReference>
<dbReference type="PROSITE" id="PS51192">
    <property type="entry name" value="HELICASE_ATP_BIND_1"/>
    <property type="match status" value="1"/>
</dbReference>
<dbReference type="SUPFAM" id="SSF52540">
    <property type="entry name" value="P-loop containing nucleoside triphosphate hydrolases"/>
    <property type="match status" value="1"/>
</dbReference>
<dbReference type="InterPro" id="IPR014720">
    <property type="entry name" value="dsRBD_dom"/>
</dbReference>
<sequence>MKWVGIEVDFDSATKMEMKVRELQERCQQQAEGLEYKATRNGNSVTVQVFVDGVQVSIAQNSQQKMAQKLAARNAIAVLKMKETEAAAKEKENEENGKKKNGSQTFTRQTLNNICLCRNWPMPLYRCVSEGGPAHAKRFIFAVRVNTSDKGKTLIAVLLIKSVYADLHKQGMKMLAVFLVPKVPLVYQQAEDFWDARRWHREFEKKQVLVMTAQILLNILRHSIIKMEAINLLILDECHHAVKKHPYSLVMSEFCHTTTKEKRPSVLVLQNHIGQVNPQGIEYHFVVGAFESVTSGACMRSFSQFRFDSFD</sequence>
<keyword evidence="2" id="KW-0175">Coiled coil</keyword>
<dbReference type="GO" id="GO:0004525">
    <property type="term" value="F:ribonuclease III activity"/>
    <property type="evidence" value="ECO:0000318"/>
    <property type="project" value="GO_Central"/>
</dbReference>
<dbReference type="InterPro" id="IPR051363">
    <property type="entry name" value="RLR_Helicase"/>
</dbReference>
<dbReference type="Pfam" id="PF14709">
    <property type="entry name" value="DND1_DSRM"/>
    <property type="match status" value="1"/>
</dbReference>
<dbReference type="PROSITE" id="PS50137">
    <property type="entry name" value="DS_RBD"/>
    <property type="match status" value="1"/>
</dbReference>
<dbReference type="GO" id="GO:0005634">
    <property type="term" value="C:nucleus"/>
    <property type="evidence" value="ECO:0000318"/>
    <property type="project" value="GO_Central"/>
</dbReference>
<dbReference type="GO" id="GO:0004386">
    <property type="term" value="F:helicase activity"/>
    <property type="evidence" value="ECO:0007669"/>
    <property type="project" value="UniProtKB-KW"/>
</dbReference>
<evidence type="ECO:0000256" key="1">
    <source>
        <dbReference type="PROSITE-ProRule" id="PRU00266"/>
    </source>
</evidence>
<dbReference type="InterPro" id="IPR014001">
    <property type="entry name" value="Helicase_ATP-bd"/>
</dbReference>
<keyword evidence="5" id="KW-0347">Helicase</keyword>
<evidence type="ECO:0000256" key="2">
    <source>
        <dbReference type="SAM" id="Coils"/>
    </source>
</evidence>
<evidence type="ECO:0000313" key="6">
    <source>
        <dbReference type="Proteomes" id="UP000215914"/>
    </source>
</evidence>
<dbReference type="SUPFAM" id="SSF54768">
    <property type="entry name" value="dsRNA-binding domain-like"/>
    <property type="match status" value="2"/>
</dbReference>